<feature type="compositionally biased region" description="Low complexity" evidence="8">
    <location>
        <begin position="196"/>
        <end position="210"/>
    </location>
</feature>
<feature type="region of interest" description="Disordered" evidence="8">
    <location>
        <begin position="1"/>
        <end position="55"/>
    </location>
</feature>
<accession>A0A1G4J9A4</accession>
<evidence type="ECO:0000256" key="7">
    <source>
        <dbReference type="RuleBase" id="RU049441"/>
    </source>
</evidence>
<evidence type="ECO:0000256" key="4">
    <source>
        <dbReference type="ARBA" id="ARBA00022490"/>
    </source>
</evidence>
<keyword evidence="4 7" id="KW-0963">Cytoplasm</keyword>
<proteinExistence type="inferred from homology"/>
<feature type="compositionally biased region" description="Acidic residues" evidence="8">
    <location>
        <begin position="618"/>
        <end position="637"/>
    </location>
</feature>
<organism evidence="9 10">
    <name type="scientific">Lachancea meyersii CBS 8951</name>
    <dbReference type="NCBI Taxonomy" id="1266667"/>
    <lineage>
        <taxon>Eukaryota</taxon>
        <taxon>Fungi</taxon>
        <taxon>Dikarya</taxon>
        <taxon>Ascomycota</taxon>
        <taxon>Saccharomycotina</taxon>
        <taxon>Saccharomycetes</taxon>
        <taxon>Saccharomycetales</taxon>
        <taxon>Saccharomycetaceae</taxon>
        <taxon>Lachancea</taxon>
    </lineage>
</organism>
<feature type="region of interest" description="Disordered" evidence="8">
    <location>
        <begin position="192"/>
        <end position="225"/>
    </location>
</feature>
<dbReference type="GO" id="GO:0005737">
    <property type="term" value="C:cytoplasm"/>
    <property type="evidence" value="ECO:0007669"/>
    <property type="project" value="UniProtKB-SubCell"/>
</dbReference>
<feature type="compositionally biased region" description="Polar residues" evidence="8">
    <location>
        <begin position="302"/>
        <end position="314"/>
    </location>
</feature>
<feature type="compositionally biased region" description="Basic residues" evidence="8">
    <location>
        <begin position="600"/>
        <end position="611"/>
    </location>
</feature>
<protein>
    <recommendedName>
        <fullName evidence="3 7">Stress response protein NST1</fullName>
    </recommendedName>
</protein>
<dbReference type="Proteomes" id="UP000191144">
    <property type="component" value="Chromosome D"/>
</dbReference>
<gene>
    <name evidence="9" type="ORF">LAME_0D06810G</name>
</gene>
<evidence type="ECO:0000256" key="6">
    <source>
        <dbReference type="ARBA" id="ARBA00023054"/>
    </source>
</evidence>
<evidence type="ECO:0000313" key="9">
    <source>
        <dbReference type="EMBL" id="SCU86586.1"/>
    </source>
</evidence>
<keyword evidence="5 7" id="KW-0346">Stress response</keyword>
<feature type="region of interest" description="Disordered" evidence="8">
    <location>
        <begin position="256"/>
        <end position="283"/>
    </location>
</feature>
<dbReference type="Pfam" id="PF13945">
    <property type="entry name" value="NST1"/>
    <property type="match status" value="1"/>
</dbReference>
<dbReference type="InterPro" id="IPR025279">
    <property type="entry name" value="NST1"/>
</dbReference>
<feature type="compositionally biased region" description="Polar residues" evidence="8">
    <location>
        <begin position="211"/>
        <end position="225"/>
    </location>
</feature>
<dbReference type="GO" id="GO:0005634">
    <property type="term" value="C:nucleus"/>
    <property type="evidence" value="ECO:0007669"/>
    <property type="project" value="TreeGrafter"/>
</dbReference>
<feature type="compositionally biased region" description="Basic and acidic residues" evidence="8">
    <location>
        <begin position="684"/>
        <end position="821"/>
    </location>
</feature>
<feature type="region of interest" description="Disordered" evidence="8">
    <location>
        <begin position="559"/>
        <end position="580"/>
    </location>
</feature>
<comment type="function">
    <text evidence="7">May act as a negative regulator of salt tolerance.</text>
</comment>
<sequence length="1250" mass="142864">MGKKRQAKKTNDNSDNAATVVRGNDVRFELSDENSTGSTRRKSKSKKKPSEIVPEAEVYDNEAEYPSSRIIKRAPNGDVIVESLEETERAKPAKEDPGISTKLDMHWETLSSEEKKRILRIEKQEVFEVIKNYQSSNNCNCSVCGRRNVAMEQELEQIYNRLHDNAKESNSDTDFVLFHLNMIKELQKANSSANFDGDTSADTSAHSATTNSEQLNTDQLDTPSPQYLDEMRDEAVKYCLSSKAVESLKEEVLQFKHNKQRQQQLHHQQQQQQHHQTNQHSPLDERHNIGAVSEHLQPVSLAGSQRQQYAQASQHRPDDYLKSFEGTSNETPSQLREKDLQIRQLLQQQRPPNAANIHLQAGPQSSDVQQDLLGSELSQRMAKIPFSDDQEPATNEELKDRYMNFAKTFVSSHPKIAQEYVNRMMMYPDMRALTEDLMYNNGQSFIKAMEDYVVQKGNEPADGQQIDESQEAGQIPADRVPLTPDQYASIQRHIAAGMTASFESQARELQSIRESDGKGLFEQFLAGEDPISMLLKSFTTHNGQQGEQMMATQEIQEEIDYDDEEEYDEEEYSDYEDEEESIYEEEAYEENVMDEDEYLHHHHSQQHQNHHHEHELDLGEEDVSTAGNEEDYDSGIDEQERLEEGRRLIQIAITKLLQKKLVDSYQEKQAENNRLRLLQELEAEEQKKREKEEKKQRKREKEKEKKRAQQVAKEQEKKRKEEEEVRAKKEAEEREMQRREAQRQRVEETRRKKDEEKRRKLEEQRRKEEEQQRQKKLKEEQKRKREEEKRLKEEAKRQKEEELKAQKEQKRLELERKKQLEDAANAQQEIQKRRSSETPSQRRLSTPPEAVPYAMPQSSVDNDDLFHMINEAASKSLSTPSSHLQTLLQPQVARPTIPQPPATGLSLNNMGVNSTNWQASEPFSNASYDSLATGAKSLDNSWSNMGGLFQMSPRKVQPSEVDNQNAIPVHNPMSQYSQFGTGVGDRKKSFHDELDNLTNFLSSTSLAGNHSSSAGFQVPENMWSSTDQKHHSSVPYMTGLNSSTPVNNAVKPQRKSIWENDAPLGSSPSVGNIAPNIWNGVSSIAPAVSSNHLAEAILQAYSLVRGELNKDFVDVEKLYHTTLSLLQDANALTYNNYVNQVVGMRSTHNCEVLTNVSGSVTHVRFPYSYLQQQQQPPRTQTNFFNTTAEVIQGQSPLKNTTYPHALFGDLYNGNNGAMSAPGATAVPGVNASHYNYGHTFGKARTNNIWG</sequence>
<evidence type="ECO:0000256" key="1">
    <source>
        <dbReference type="ARBA" id="ARBA00004496"/>
    </source>
</evidence>
<dbReference type="OrthoDB" id="21629at2759"/>
<keyword evidence="10" id="KW-1185">Reference proteome</keyword>
<dbReference type="AlphaFoldDB" id="A0A1G4J9A4"/>
<name>A0A1G4J9A4_9SACH</name>
<comment type="similarity">
    <text evidence="2 7">Belongs to the NST1 family.</text>
</comment>
<dbReference type="PANTHER" id="PTHR13275:SF4">
    <property type="entry name" value="VACUOLAR PROTEIN SORTING-ASSOCIATED PROTEIN 72 HOMOLOG"/>
    <property type="match status" value="1"/>
</dbReference>
<evidence type="ECO:0000313" key="10">
    <source>
        <dbReference type="Proteomes" id="UP000191144"/>
    </source>
</evidence>
<dbReference type="PANTHER" id="PTHR13275">
    <property type="entry name" value="YL-1 PROTEIN TRANSCRIPTION FACTOR-LIKE 1"/>
    <property type="match status" value="1"/>
</dbReference>
<feature type="compositionally biased region" description="Polar residues" evidence="8">
    <location>
        <begin position="325"/>
        <end position="334"/>
    </location>
</feature>
<evidence type="ECO:0000256" key="5">
    <source>
        <dbReference type="ARBA" id="ARBA00023016"/>
    </source>
</evidence>
<comment type="subcellular location">
    <subcellularLocation>
        <location evidence="1 7">Cytoplasm</location>
    </subcellularLocation>
</comment>
<dbReference type="EMBL" id="LT598482">
    <property type="protein sequence ID" value="SCU86586.1"/>
    <property type="molecule type" value="Genomic_DNA"/>
</dbReference>
<dbReference type="CDD" id="cd22265">
    <property type="entry name" value="UDM1_RNF168"/>
    <property type="match status" value="1"/>
</dbReference>
<feature type="region of interest" description="Disordered" evidence="8">
    <location>
        <begin position="600"/>
        <end position="639"/>
    </location>
</feature>
<evidence type="ECO:0000256" key="2">
    <source>
        <dbReference type="ARBA" id="ARBA00007112"/>
    </source>
</evidence>
<evidence type="ECO:0000256" key="8">
    <source>
        <dbReference type="SAM" id="MobiDB-lite"/>
    </source>
</evidence>
<evidence type="ECO:0000256" key="3">
    <source>
        <dbReference type="ARBA" id="ARBA00020733"/>
    </source>
</evidence>
<feature type="compositionally biased region" description="Low complexity" evidence="8">
    <location>
        <begin position="261"/>
        <end position="280"/>
    </location>
</feature>
<feature type="region of interest" description="Disordered" evidence="8">
    <location>
        <begin position="300"/>
        <end position="335"/>
    </location>
</feature>
<feature type="region of interest" description="Disordered" evidence="8">
    <location>
        <begin position="684"/>
        <end position="859"/>
    </location>
</feature>
<keyword evidence="6 7" id="KW-0175">Coiled coil</keyword>
<reference evidence="10" key="1">
    <citation type="submission" date="2016-03" db="EMBL/GenBank/DDBJ databases">
        <authorList>
            <person name="Devillers Hugo."/>
        </authorList>
    </citation>
    <scope>NUCLEOTIDE SEQUENCE [LARGE SCALE GENOMIC DNA]</scope>
</reference>